<evidence type="ECO:0000313" key="4">
    <source>
        <dbReference type="Proteomes" id="UP000268192"/>
    </source>
</evidence>
<dbReference type="OrthoDB" id="7173315at2"/>
<dbReference type="AlphaFoldDB" id="A0A3Q8XLN6"/>
<dbReference type="InterPro" id="IPR035093">
    <property type="entry name" value="RelE/ParE_toxin_dom_sf"/>
</dbReference>
<reference evidence="3 4" key="1">
    <citation type="submission" date="2018-09" db="EMBL/GenBank/DDBJ databases">
        <title>Marinorhizobium profundi gen. nov., sp. nov., isolated from a deep-sea sediment sample from the New Britain Trench and proposal of Marinorhizobiaceae fam. nov. in the order Rhizobiales of the class Alphaproteobacteria.</title>
        <authorList>
            <person name="Cao J."/>
        </authorList>
    </citation>
    <scope>NUCLEOTIDE SEQUENCE [LARGE SCALE GENOMIC DNA]</scope>
    <source>
        <strain evidence="3 4">WS11</strain>
    </source>
</reference>
<dbReference type="PIRSF" id="PIRSF029218">
    <property type="entry name" value="ParE"/>
    <property type="match status" value="1"/>
</dbReference>
<dbReference type="Gene3D" id="3.30.2310.20">
    <property type="entry name" value="RelE-like"/>
    <property type="match status" value="1"/>
</dbReference>
<protein>
    <recommendedName>
        <fullName evidence="2">Toxin</fullName>
    </recommendedName>
</protein>
<organism evidence="3 4">
    <name type="scientific">Georhizobium profundi</name>
    <dbReference type="NCBI Taxonomy" id="2341112"/>
    <lineage>
        <taxon>Bacteria</taxon>
        <taxon>Pseudomonadati</taxon>
        <taxon>Pseudomonadota</taxon>
        <taxon>Alphaproteobacteria</taxon>
        <taxon>Hyphomicrobiales</taxon>
        <taxon>Rhizobiaceae</taxon>
        <taxon>Georhizobium</taxon>
    </lineage>
</organism>
<dbReference type="InterPro" id="IPR007712">
    <property type="entry name" value="RelE/ParE_toxin"/>
</dbReference>
<comment type="similarity">
    <text evidence="2">Belongs to the RelE toxin family.</text>
</comment>
<keyword evidence="1" id="KW-1277">Toxin-antitoxin system</keyword>
<evidence type="ECO:0000313" key="3">
    <source>
        <dbReference type="EMBL" id="AZN70403.1"/>
    </source>
</evidence>
<evidence type="ECO:0000256" key="2">
    <source>
        <dbReference type="PIRNR" id="PIRNR029218"/>
    </source>
</evidence>
<dbReference type="EMBL" id="CP032509">
    <property type="protein sequence ID" value="AZN70403.1"/>
    <property type="molecule type" value="Genomic_DNA"/>
</dbReference>
<dbReference type="Pfam" id="PF05016">
    <property type="entry name" value="ParE_toxin"/>
    <property type="match status" value="1"/>
</dbReference>
<keyword evidence="4" id="KW-1185">Reference proteome</keyword>
<gene>
    <name evidence="3" type="ORF">D5400_03125</name>
</gene>
<accession>A0A3Q8XLN6</accession>
<proteinExistence type="inferred from homology"/>
<evidence type="ECO:0000256" key="1">
    <source>
        <dbReference type="ARBA" id="ARBA00022649"/>
    </source>
</evidence>
<sequence>MKSIQFSPAAKRDLDSIWHYTEERWGTSQAVTYVQLLRDACLSVASGQQMTRPVDIREGYRKTNVGSHVIFFRERNEEHLIVLRILHQRMDVNRHL</sequence>
<dbReference type="Proteomes" id="UP000268192">
    <property type="component" value="Chromosome"/>
</dbReference>
<dbReference type="InterPro" id="IPR028344">
    <property type="entry name" value="ParE1/4"/>
</dbReference>
<name>A0A3Q8XLN6_9HYPH</name>
<dbReference type="KEGG" id="abaw:D5400_03125"/>
<dbReference type="RefSeq" id="WP_126007565.1">
    <property type="nucleotide sequence ID" value="NZ_CP032509.1"/>
</dbReference>